<evidence type="ECO:0000256" key="1">
    <source>
        <dbReference type="SAM" id="MobiDB-lite"/>
    </source>
</evidence>
<reference evidence="2 3" key="1">
    <citation type="submission" date="2019-09" db="EMBL/GenBank/DDBJ databases">
        <title>A chromosome-level genome assembly of the Chinese tupelo Nyssa sinensis.</title>
        <authorList>
            <person name="Yang X."/>
            <person name="Kang M."/>
            <person name="Yang Y."/>
            <person name="Xiong H."/>
            <person name="Wang M."/>
            <person name="Zhang Z."/>
            <person name="Wang Z."/>
            <person name="Wu H."/>
            <person name="Ma T."/>
            <person name="Liu J."/>
            <person name="Xi Z."/>
        </authorList>
    </citation>
    <scope>NUCLEOTIDE SEQUENCE [LARGE SCALE GENOMIC DNA]</scope>
    <source>
        <strain evidence="2">J267</strain>
        <tissue evidence="2">Leaf</tissue>
    </source>
</reference>
<dbReference type="PANTHER" id="PTHR33700">
    <property type="entry name" value="MYB-LIKE PROTEIN X"/>
    <property type="match status" value="1"/>
</dbReference>
<feature type="compositionally biased region" description="Acidic residues" evidence="1">
    <location>
        <begin position="234"/>
        <end position="272"/>
    </location>
</feature>
<protein>
    <submittedName>
        <fullName evidence="2">Uncharacterized protein</fullName>
    </submittedName>
</protein>
<feature type="compositionally biased region" description="Basic and acidic residues" evidence="1">
    <location>
        <begin position="208"/>
        <end position="219"/>
    </location>
</feature>
<dbReference type="AlphaFoldDB" id="A0A5J5B7C0"/>
<feature type="region of interest" description="Disordered" evidence="1">
    <location>
        <begin position="208"/>
        <end position="297"/>
    </location>
</feature>
<proteinExistence type="predicted"/>
<dbReference type="OrthoDB" id="1928179at2759"/>
<sequence>MEVGTRSLNLRFAHCSDFNFFFLHHSSVSSKFHMGCIQHCHRSRHLTISVLFLLISSLTHVRFTAEGREMYKLVDQASQKGREEKVVVVRSVIGSRPPRCERRFSIPFILIRFVGCGHTGKIRFPSFGRELIMLKQSPSRNQRSKGFKAKHALQICLLLAIATWLLYQVKQSYYKVALEESSGKIPEKEHGHEILKLGRKDLNPRVEEATAENLKHGAEEEMELEDEERKPKEDEDEGREVGDDDIDGQDQDIPEEEEPEQLEDLTDEEDKESEVGSEGIENFEEEYNDDGASLNNHGHKWNITNRMMQQLL</sequence>
<gene>
    <name evidence="2" type="ORF">F0562_027931</name>
</gene>
<evidence type="ECO:0000313" key="2">
    <source>
        <dbReference type="EMBL" id="KAA8538246.1"/>
    </source>
</evidence>
<name>A0A5J5B7C0_9ASTE</name>
<keyword evidence="3" id="KW-1185">Reference proteome</keyword>
<evidence type="ECO:0000313" key="3">
    <source>
        <dbReference type="Proteomes" id="UP000325577"/>
    </source>
</evidence>
<dbReference type="Proteomes" id="UP000325577">
    <property type="component" value="Linkage Group LG15"/>
</dbReference>
<organism evidence="2 3">
    <name type="scientific">Nyssa sinensis</name>
    <dbReference type="NCBI Taxonomy" id="561372"/>
    <lineage>
        <taxon>Eukaryota</taxon>
        <taxon>Viridiplantae</taxon>
        <taxon>Streptophyta</taxon>
        <taxon>Embryophyta</taxon>
        <taxon>Tracheophyta</taxon>
        <taxon>Spermatophyta</taxon>
        <taxon>Magnoliopsida</taxon>
        <taxon>eudicotyledons</taxon>
        <taxon>Gunneridae</taxon>
        <taxon>Pentapetalae</taxon>
        <taxon>asterids</taxon>
        <taxon>Cornales</taxon>
        <taxon>Nyssaceae</taxon>
        <taxon>Nyssa</taxon>
    </lineage>
</organism>
<dbReference type="PANTHER" id="PTHR33700:SF25">
    <property type="entry name" value="TRANSMEMBRANE PROTEIN"/>
    <property type="match status" value="1"/>
</dbReference>
<dbReference type="EMBL" id="CM018038">
    <property type="protein sequence ID" value="KAA8538246.1"/>
    <property type="molecule type" value="Genomic_DNA"/>
</dbReference>
<accession>A0A5J5B7C0</accession>